<reference evidence="3" key="1">
    <citation type="submission" date="2023-02" db="EMBL/GenBank/DDBJ databases">
        <title>Genome sequence of Hyphococcus flavus.</title>
        <authorList>
            <person name="Rong J.-C."/>
            <person name="Zhao Q."/>
            <person name="Yi M."/>
            <person name="Wu J.-Y."/>
        </authorList>
    </citation>
    <scope>NUCLEOTIDE SEQUENCE</scope>
    <source>
        <strain evidence="3">MCCC 1K03223</strain>
    </source>
</reference>
<dbReference type="SUPFAM" id="SSF52821">
    <property type="entry name" value="Rhodanese/Cell cycle control phosphatase"/>
    <property type="match status" value="1"/>
</dbReference>
<feature type="domain" description="Rhodanese" evidence="2">
    <location>
        <begin position="123"/>
        <end position="217"/>
    </location>
</feature>
<dbReference type="EMBL" id="CP118166">
    <property type="protein sequence ID" value="WDI31213.1"/>
    <property type="molecule type" value="Genomic_DNA"/>
</dbReference>
<dbReference type="GO" id="GO:0016705">
    <property type="term" value="F:oxidoreductase activity, acting on paired donors, with incorporation or reduction of molecular oxygen"/>
    <property type="evidence" value="ECO:0007669"/>
    <property type="project" value="UniProtKB-UniRule"/>
</dbReference>
<keyword evidence="1" id="KW-0560">Oxidoreductase</keyword>
<dbReference type="InterPro" id="IPR036873">
    <property type="entry name" value="Rhodanese-like_dom_sf"/>
</dbReference>
<keyword evidence="4" id="KW-1185">Reference proteome</keyword>
<dbReference type="Proteomes" id="UP001214043">
    <property type="component" value="Chromosome"/>
</dbReference>
<protein>
    <recommendedName>
        <fullName evidence="1">tRNA uridine(34) hydroxylase</fullName>
        <ecNumber evidence="1">1.14.-.-</ecNumber>
    </recommendedName>
    <alternativeName>
        <fullName evidence="1">tRNA hydroxylation protein O</fullName>
    </alternativeName>
</protein>
<dbReference type="Pfam" id="PF00581">
    <property type="entry name" value="Rhodanese"/>
    <property type="match status" value="1"/>
</dbReference>
<dbReference type="InterPro" id="IPR040503">
    <property type="entry name" value="TRHO_N"/>
</dbReference>
<dbReference type="Pfam" id="PF17773">
    <property type="entry name" value="UPF0176_N"/>
    <property type="match status" value="1"/>
</dbReference>
<sequence length="312" mass="35300">MAEFVVAAFYRFTSLPDFADYQAPLRETAEAGDVRGTILLAPEGLNGTIAGPRTGVDAVLKHLKSLPECAELDWKESYTDENPFLRMKVRLKKEIVTMGVTGIEPEKSHERYVEPDDWNKVISDPDTIVIDTRNDYEVSIGTFEGAINPNTTSFREFPEWFRKFREENQFKKIAMFCTGGIRCEKSTAFLRSEGVDDVVHLKGGILKYLENVPQDESLWRGECFVFDNRVSVGHDLAPGTYDMCHACRQPITEEDKTSEHYAPGVSCPHCHDKYSEEKRRAFAERQKQIELAKARGEMHLGAHQPGSKGSNN</sequence>
<dbReference type="EC" id="1.14.-.-" evidence="1"/>
<comment type="catalytic activity">
    <reaction evidence="1">
        <text>uridine(34) in tRNA + AH2 + O2 = 5-hydroxyuridine(34) in tRNA + A + H2O</text>
        <dbReference type="Rhea" id="RHEA:64224"/>
        <dbReference type="Rhea" id="RHEA-COMP:11727"/>
        <dbReference type="Rhea" id="RHEA-COMP:13381"/>
        <dbReference type="ChEBI" id="CHEBI:13193"/>
        <dbReference type="ChEBI" id="CHEBI:15377"/>
        <dbReference type="ChEBI" id="CHEBI:15379"/>
        <dbReference type="ChEBI" id="CHEBI:17499"/>
        <dbReference type="ChEBI" id="CHEBI:65315"/>
        <dbReference type="ChEBI" id="CHEBI:136877"/>
    </reaction>
</comment>
<dbReference type="InterPro" id="IPR001763">
    <property type="entry name" value="Rhodanese-like_dom"/>
</dbReference>
<comment type="similarity">
    <text evidence="1">Belongs to the TrhO family.</text>
</comment>
<evidence type="ECO:0000313" key="4">
    <source>
        <dbReference type="Proteomes" id="UP001214043"/>
    </source>
</evidence>
<dbReference type="GO" id="GO:0006400">
    <property type="term" value="P:tRNA modification"/>
    <property type="evidence" value="ECO:0007669"/>
    <property type="project" value="UniProtKB-UniRule"/>
</dbReference>
<gene>
    <name evidence="1" type="primary">trhO</name>
    <name evidence="3" type="ORF">PUV54_14775</name>
</gene>
<proteinExistence type="inferred from homology"/>
<dbReference type="InterPro" id="IPR020936">
    <property type="entry name" value="TrhO"/>
</dbReference>
<dbReference type="Gene3D" id="3.40.250.10">
    <property type="entry name" value="Rhodanese-like domain"/>
    <property type="match status" value="1"/>
</dbReference>
<dbReference type="RefSeq" id="WP_274493047.1">
    <property type="nucleotide sequence ID" value="NZ_CP118166.1"/>
</dbReference>
<dbReference type="HAMAP" id="MF_00469">
    <property type="entry name" value="TrhO"/>
    <property type="match status" value="1"/>
</dbReference>
<dbReference type="NCBIfam" id="NF001136">
    <property type="entry name" value="PRK00142.1-4"/>
    <property type="match status" value="1"/>
</dbReference>
<evidence type="ECO:0000313" key="3">
    <source>
        <dbReference type="EMBL" id="WDI31213.1"/>
    </source>
</evidence>
<dbReference type="SMART" id="SM00450">
    <property type="entry name" value="RHOD"/>
    <property type="match status" value="1"/>
</dbReference>
<organism evidence="3 4">
    <name type="scientific">Hyphococcus flavus</name>
    <dbReference type="NCBI Taxonomy" id="1866326"/>
    <lineage>
        <taxon>Bacteria</taxon>
        <taxon>Pseudomonadati</taxon>
        <taxon>Pseudomonadota</taxon>
        <taxon>Alphaproteobacteria</taxon>
        <taxon>Parvularculales</taxon>
        <taxon>Parvularculaceae</taxon>
        <taxon>Hyphococcus</taxon>
    </lineage>
</organism>
<evidence type="ECO:0000256" key="1">
    <source>
        <dbReference type="HAMAP-Rule" id="MF_00469"/>
    </source>
</evidence>
<evidence type="ECO:0000259" key="2">
    <source>
        <dbReference type="PROSITE" id="PS50206"/>
    </source>
</evidence>
<name>A0AAF0CFP0_9PROT</name>
<keyword evidence="1" id="KW-0819">tRNA processing</keyword>
<dbReference type="KEGG" id="hfl:PUV54_14775"/>
<dbReference type="PROSITE" id="PS50206">
    <property type="entry name" value="RHODANESE_3"/>
    <property type="match status" value="1"/>
</dbReference>
<dbReference type="Gene3D" id="3.30.70.100">
    <property type="match status" value="1"/>
</dbReference>
<accession>A0AAF0CFP0</accession>
<dbReference type="CDD" id="cd01518">
    <property type="entry name" value="RHOD_YceA"/>
    <property type="match status" value="1"/>
</dbReference>
<dbReference type="AlphaFoldDB" id="A0AAF0CFP0"/>
<comment type="function">
    <text evidence="1">Catalyzes oxygen-dependent 5-hydroxyuridine (ho5U) modification at position 34 in tRNAs.</text>
</comment>
<dbReference type="PANTHER" id="PTHR43268">
    <property type="entry name" value="THIOSULFATE SULFURTRANSFERASE/RHODANESE-LIKE DOMAIN-CONTAINING PROTEIN 2"/>
    <property type="match status" value="1"/>
</dbReference>
<dbReference type="PANTHER" id="PTHR43268:SF3">
    <property type="entry name" value="RHODANESE-LIKE DOMAIN-CONTAINING PROTEIN 7-RELATED"/>
    <property type="match status" value="1"/>
</dbReference>